<dbReference type="EMBL" id="JARXRO010000014">
    <property type="protein sequence ID" value="MDH5833468.1"/>
    <property type="molecule type" value="Genomic_DNA"/>
</dbReference>
<gene>
    <name evidence="1" type="ORF">QFW81_05945</name>
</gene>
<comment type="caution">
    <text evidence="1">The sequence shown here is derived from an EMBL/GenBank/DDBJ whole genome shotgun (WGS) entry which is preliminary data.</text>
</comment>
<dbReference type="RefSeq" id="WP_280577734.1">
    <property type="nucleotide sequence ID" value="NZ_JARXRO010000014.1"/>
</dbReference>
<evidence type="ECO:0000313" key="1">
    <source>
        <dbReference type="EMBL" id="MDH5833468.1"/>
    </source>
</evidence>
<keyword evidence="2" id="KW-1185">Reference proteome</keyword>
<dbReference type="Proteomes" id="UP001156873">
    <property type="component" value="Unassembled WGS sequence"/>
</dbReference>
<name>A0ABT6JS00_9GAMM</name>
<protein>
    <submittedName>
        <fullName evidence="1">Uncharacterized protein</fullName>
    </submittedName>
</protein>
<organism evidence="1 2">
    <name type="scientific">Luteimonas kalidii</name>
    <dbReference type="NCBI Taxonomy" id="3042025"/>
    <lineage>
        <taxon>Bacteria</taxon>
        <taxon>Pseudomonadati</taxon>
        <taxon>Pseudomonadota</taxon>
        <taxon>Gammaproteobacteria</taxon>
        <taxon>Lysobacterales</taxon>
        <taxon>Lysobacteraceae</taxon>
        <taxon>Luteimonas</taxon>
    </lineage>
</organism>
<accession>A0ABT6JS00</accession>
<reference evidence="1 2" key="1">
    <citation type="submission" date="2023-04" db="EMBL/GenBank/DDBJ databases">
        <title>Luteimonas sp. M1R5S59.</title>
        <authorList>
            <person name="Sun J.-Q."/>
        </authorList>
    </citation>
    <scope>NUCLEOTIDE SEQUENCE [LARGE SCALE GENOMIC DNA]</scope>
    <source>
        <strain evidence="1 2">M1R5S59</strain>
    </source>
</reference>
<proteinExistence type="predicted"/>
<evidence type="ECO:0000313" key="2">
    <source>
        <dbReference type="Proteomes" id="UP001156873"/>
    </source>
</evidence>
<sequence length="229" mass="27318">MARSRTETPPALAGAARSRRRFLRQFPGGFRDPVYLDWERDYKWDTHQRWQEALPRTTFRRLLRDDQHAEAAARAVRVEQRARHSMLFSFEKMALRDALRSEAGVREFAQGLYDYLHGRGGLELRFERWVAAIDRLPRRQTRVLTWPLVTVFGFIAQPDRHMFMKPNTIRAAARAYGYPLPYRSRPDWEVYRSLLEFSAIVREDLRDLRPRDMIDVQSFLWVQGSDEYR</sequence>